<evidence type="ECO:0000313" key="6">
    <source>
        <dbReference type="Proteomes" id="UP000644693"/>
    </source>
</evidence>
<dbReference type="GO" id="GO:0008409">
    <property type="term" value="F:5'-3' exonuclease activity"/>
    <property type="evidence" value="ECO:0007669"/>
    <property type="project" value="InterPro"/>
</dbReference>
<evidence type="ECO:0000256" key="2">
    <source>
        <dbReference type="ARBA" id="ARBA00022801"/>
    </source>
</evidence>
<feature type="domain" description="5'-3' exonuclease" evidence="4">
    <location>
        <begin position="3"/>
        <end position="248"/>
    </location>
</feature>
<dbReference type="AlphaFoldDB" id="A0A918XFY7"/>
<dbReference type="SUPFAM" id="SSF88723">
    <property type="entry name" value="PIN domain-like"/>
    <property type="match status" value="1"/>
</dbReference>
<dbReference type="Gene3D" id="1.10.150.20">
    <property type="entry name" value="5' to 3' exonuclease, C-terminal subdomain"/>
    <property type="match status" value="1"/>
</dbReference>
<dbReference type="InterPro" id="IPR029060">
    <property type="entry name" value="PIN-like_dom_sf"/>
</dbReference>
<reference evidence="5" key="1">
    <citation type="journal article" date="2014" name="Int. J. Syst. Evol. Microbiol.">
        <title>Complete genome sequence of Corynebacterium casei LMG S-19264T (=DSM 44701T), isolated from a smear-ripened cheese.</title>
        <authorList>
            <consortium name="US DOE Joint Genome Institute (JGI-PGF)"/>
            <person name="Walter F."/>
            <person name="Albersmeier A."/>
            <person name="Kalinowski J."/>
            <person name="Ruckert C."/>
        </authorList>
    </citation>
    <scope>NUCLEOTIDE SEQUENCE</scope>
    <source>
        <strain evidence="5">KCTC 23430</strain>
    </source>
</reference>
<keyword evidence="1" id="KW-0540">Nuclease</keyword>
<gene>
    <name evidence="5" type="ORF">GCM10007053_09320</name>
</gene>
<dbReference type="Proteomes" id="UP000644693">
    <property type="component" value="Unassembled WGS sequence"/>
</dbReference>
<accession>A0A918XFY7</accession>
<dbReference type="GO" id="GO:0033567">
    <property type="term" value="P:DNA replication, Okazaki fragment processing"/>
    <property type="evidence" value="ECO:0007669"/>
    <property type="project" value="InterPro"/>
</dbReference>
<dbReference type="Pfam" id="PF02739">
    <property type="entry name" value="5_3_exonuc_N"/>
    <property type="match status" value="1"/>
</dbReference>
<name>A0A918XFY7_9GAMM</name>
<comment type="caution">
    <text evidence="5">The sequence shown here is derived from an EMBL/GenBank/DDBJ whole genome shotgun (WGS) entry which is preliminary data.</text>
</comment>
<dbReference type="InterPro" id="IPR020046">
    <property type="entry name" value="5-3_exonucl_a-hlix_arch_N"/>
</dbReference>
<evidence type="ECO:0000256" key="1">
    <source>
        <dbReference type="ARBA" id="ARBA00022722"/>
    </source>
</evidence>
<evidence type="ECO:0000256" key="3">
    <source>
        <dbReference type="ARBA" id="ARBA00023125"/>
    </source>
</evidence>
<keyword evidence="2" id="KW-0378">Hydrolase</keyword>
<sequence length="280" mass="30683">MPDRWFTPQGMPLNAVYGYVATLLDLIAQIGPQPLLAAAFDESLGTNFRNEIYPGYKASRELPDEALAFQLKACRQVSEDLGISCYAGPRYEADDYIATLATIGREQGYAVTVVTRDKDLGQLLRKPQDRWWDLSASSEIDRHAFYERFGVWPEQFADYLTLVGDNVDDIPGVQGIGPKSAATLLQHFESLDALAGAIDGVADLPMRGAAGAATRLQEGWEQVLVSRQLATLHSEVEGVCMPDRLSISEAQRDSLTSRLAAWGLPSALIRRVHAATRAGE</sequence>
<dbReference type="GO" id="GO:0003677">
    <property type="term" value="F:DNA binding"/>
    <property type="evidence" value="ECO:0007669"/>
    <property type="project" value="UniProtKB-KW"/>
</dbReference>
<dbReference type="SMART" id="SM00279">
    <property type="entry name" value="HhH2"/>
    <property type="match status" value="1"/>
</dbReference>
<dbReference type="InterPro" id="IPR038969">
    <property type="entry name" value="FEN"/>
</dbReference>
<dbReference type="InterPro" id="IPR008918">
    <property type="entry name" value="HhH2"/>
</dbReference>
<dbReference type="GO" id="GO:0017108">
    <property type="term" value="F:5'-flap endonuclease activity"/>
    <property type="evidence" value="ECO:0007669"/>
    <property type="project" value="InterPro"/>
</dbReference>
<dbReference type="PANTHER" id="PTHR42646">
    <property type="entry name" value="FLAP ENDONUCLEASE XNI"/>
    <property type="match status" value="1"/>
</dbReference>
<dbReference type="CDD" id="cd09898">
    <property type="entry name" value="H3TH_53EXO"/>
    <property type="match status" value="1"/>
</dbReference>
<dbReference type="SMART" id="SM00475">
    <property type="entry name" value="53EXOc"/>
    <property type="match status" value="1"/>
</dbReference>
<dbReference type="FunFam" id="1.10.150.20:FF:000003">
    <property type="entry name" value="DNA polymerase I"/>
    <property type="match status" value="1"/>
</dbReference>
<dbReference type="Pfam" id="PF01367">
    <property type="entry name" value="5_3_exonuc"/>
    <property type="match status" value="1"/>
</dbReference>
<organism evidence="5 6">
    <name type="scientific">Parahalioglobus pacificus</name>
    <dbReference type="NCBI Taxonomy" id="930806"/>
    <lineage>
        <taxon>Bacteria</taxon>
        <taxon>Pseudomonadati</taxon>
        <taxon>Pseudomonadota</taxon>
        <taxon>Gammaproteobacteria</taxon>
        <taxon>Cellvibrionales</taxon>
        <taxon>Halieaceae</taxon>
        <taxon>Parahalioglobus</taxon>
    </lineage>
</organism>
<keyword evidence="3" id="KW-0238">DNA-binding</keyword>
<proteinExistence type="predicted"/>
<dbReference type="PANTHER" id="PTHR42646:SF2">
    <property type="entry name" value="5'-3' EXONUCLEASE FAMILY PROTEIN"/>
    <property type="match status" value="1"/>
</dbReference>
<dbReference type="InterPro" id="IPR020045">
    <property type="entry name" value="DNA_polI_H3TH"/>
</dbReference>
<reference evidence="5" key="2">
    <citation type="submission" date="2020-09" db="EMBL/GenBank/DDBJ databases">
        <authorList>
            <person name="Sun Q."/>
            <person name="Kim S."/>
        </authorList>
    </citation>
    <scope>NUCLEOTIDE SEQUENCE</scope>
    <source>
        <strain evidence="5">KCTC 23430</strain>
    </source>
</reference>
<evidence type="ECO:0000313" key="5">
    <source>
        <dbReference type="EMBL" id="GHD29193.1"/>
    </source>
</evidence>
<protein>
    <recommendedName>
        <fullName evidence="4">5'-3' exonuclease domain-containing protein</fullName>
    </recommendedName>
</protein>
<evidence type="ECO:0000259" key="4">
    <source>
        <dbReference type="SMART" id="SM00475"/>
    </source>
</evidence>
<dbReference type="CDD" id="cd09859">
    <property type="entry name" value="PIN_53EXO"/>
    <property type="match status" value="1"/>
</dbReference>
<dbReference type="Gene3D" id="3.40.50.1010">
    <property type="entry name" value="5'-nuclease"/>
    <property type="match status" value="1"/>
</dbReference>
<keyword evidence="6" id="KW-1185">Reference proteome</keyword>
<dbReference type="InterPro" id="IPR036279">
    <property type="entry name" value="5-3_exonuclease_C_sf"/>
</dbReference>
<dbReference type="EMBL" id="BMYM01000001">
    <property type="protein sequence ID" value="GHD29193.1"/>
    <property type="molecule type" value="Genomic_DNA"/>
</dbReference>
<dbReference type="SUPFAM" id="SSF47807">
    <property type="entry name" value="5' to 3' exonuclease, C-terminal subdomain"/>
    <property type="match status" value="1"/>
</dbReference>
<dbReference type="InterPro" id="IPR002421">
    <property type="entry name" value="5-3_exonuclease"/>
</dbReference>